<sequence length="339" mass="36739">MTTPLLLTCPVGLEDLVRGDLRDRHDVHSTLVSLGTIRCESPVSRDRLPAMVDRVAVPLGVPDNDLSPAQVTAVLREIDWRSYGLEDEVPFRVHLPGESSRARRDELTQAVSAALGWRNDPSHWSVNLDVSEEAMTAGTIRAELGPWAWAARFGLFERLPATTPGPVAAGLLRLAKLQDGQTLLDVCGGVGTVPVLDGLLRAGRSITVDNDTASVAAAGRNVVSHDLAGRVEVLDADASDLPLAAGTVDRVVSDLPFGKRIGSNEQNRTLYPAILREVERVLTADGRCVLLSDDKRVFAESVAKARGLKIAGERVIRYNGVTPTAYIVRRSRRQKKRGR</sequence>
<keyword evidence="3" id="KW-1185">Reference proteome</keyword>
<name>A0A839N3C2_9MICO</name>
<keyword evidence="2" id="KW-0808">Transferase</keyword>
<organism evidence="2 3">
    <name type="scientific">Flexivirga oryzae</name>
    <dbReference type="NCBI Taxonomy" id="1794944"/>
    <lineage>
        <taxon>Bacteria</taxon>
        <taxon>Bacillati</taxon>
        <taxon>Actinomycetota</taxon>
        <taxon>Actinomycetes</taxon>
        <taxon>Micrococcales</taxon>
        <taxon>Dermacoccaceae</taxon>
        <taxon>Flexivirga</taxon>
    </lineage>
</organism>
<dbReference type="GO" id="GO:0016423">
    <property type="term" value="F:tRNA (guanine) methyltransferase activity"/>
    <property type="evidence" value="ECO:0007669"/>
    <property type="project" value="TreeGrafter"/>
</dbReference>
<proteinExistence type="predicted"/>
<dbReference type="InterPro" id="IPR000241">
    <property type="entry name" value="RlmKL-like_Mtase"/>
</dbReference>
<dbReference type="AlphaFoldDB" id="A0A839N3C2"/>
<dbReference type="CDD" id="cd02440">
    <property type="entry name" value="AdoMet_MTases"/>
    <property type="match status" value="1"/>
</dbReference>
<dbReference type="PANTHER" id="PTHR14911:SF13">
    <property type="entry name" value="TRNA (GUANINE(6)-N2)-METHYLTRANSFERASE THUMP3"/>
    <property type="match status" value="1"/>
</dbReference>
<dbReference type="RefSeq" id="WP_183318553.1">
    <property type="nucleotide sequence ID" value="NZ_JACHVQ010000001.1"/>
</dbReference>
<comment type="caution">
    <text evidence="2">The sequence shown here is derived from an EMBL/GenBank/DDBJ whole genome shotgun (WGS) entry which is preliminary data.</text>
</comment>
<dbReference type="EMBL" id="JACHVQ010000001">
    <property type="protein sequence ID" value="MBB2890453.1"/>
    <property type="molecule type" value="Genomic_DNA"/>
</dbReference>
<dbReference type="InterPro" id="IPR029063">
    <property type="entry name" value="SAM-dependent_MTases_sf"/>
</dbReference>
<dbReference type="Pfam" id="PF01170">
    <property type="entry name" value="UPF0020"/>
    <property type="match status" value="1"/>
</dbReference>
<gene>
    <name evidence="2" type="ORF">FHU39_000437</name>
</gene>
<evidence type="ECO:0000259" key="1">
    <source>
        <dbReference type="Pfam" id="PF01170"/>
    </source>
</evidence>
<accession>A0A839N3C2</accession>
<protein>
    <submittedName>
        <fullName evidence="2">Putative RNA methylase</fullName>
    </submittedName>
</protein>
<dbReference type="SUPFAM" id="SSF53335">
    <property type="entry name" value="S-adenosyl-L-methionine-dependent methyltransferases"/>
    <property type="match status" value="1"/>
</dbReference>
<feature type="domain" description="Ribosomal RNA large subunit methyltransferase K/L-like methyltransferase" evidence="1">
    <location>
        <begin position="167"/>
        <end position="315"/>
    </location>
</feature>
<keyword evidence="2" id="KW-0489">Methyltransferase</keyword>
<evidence type="ECO:0000313" key="2">
    <source>
        <dbReference type="EMBL" id="MBB2890453.1"/>
    </source>
</evidence>
<dbReference type="PANTHER" id="PTHR14911">
    <property type="entry name" value="THUMP DOMAIN-CONTAINING"/>
    <property type="match status" value="1"/>
</dbReference>
<evidence type="ECO:0000313" key="3">
    <source>
        <dbReference type="Proteomes" id="UP000559182"/>
    </source>
</evidence>
<dbReference type="GO" id="GO:0030488">
    <property type="term" value="P:tRNA methylation"/>
    <property type="evidence" value="ECO:0007669"/>
    <property type="project" value="TreeGrafter"/>
</dbReference>
<reference evidence="2 3" key="1">
    <citation type="submission" date="2020-08" db="EMBL/GenBank/DDBJ databases">
        <title>Sequencing the genomes of 1000 actinobacteria strains.</title>
        <authorList>
            <person name="Klenk H.-P."/>
        </authorList>
    </citation>
    <scope>NUCLEOTIDE SEQUENCE [LARGE SCALE GENOMIC DNA]</scope>
    <source>
        <strain evidence="2 3">DSM 105369</strain>
    </source>
</reference>
<dbReference type="Gene3D" id="3.40.50.150">
    <property type="entry name" value="Vaccinia Virus protein VP39"/>
    <property type="match status" value="1"/>
</dbReference>
<dbReference type="Proteomes" id="UP000559182">
    <property type="component" value="Unassembled WGS sequence"/>
</dbReference>